<dbReference type="Gene3D" id="3.30.2410.10">
    <property type="entry name" value="Hect, E3 ligase catalytic domain"/>
    <property type="match status" value="1"/>
</dbReference>
<organism evidence="5 6">
    <name type="scientific">Desmophyllum pertusum</name>
    <dbReference type="NCBI Taxonomy" id="174260"/>
    <lineage>
        <taxon>Eukaryota</taxon>
        <taxon>Metazoa</taxon>
        <taxon>Cnidaria</taxon>
        <taxon>Anthozoa</taxon>
        <taxon>Hexacorallia</taxon>
        <taxon>Scleractinia</taxon>
        <taxon>Caryophylliina</taxon>
        <taxon>Caryophylliidae</taxon>
        <taxon>Desmophyllum</taxon>
    </lineage>
</organism>
<feature type="compositionally biased region" description="Basic and acidic residues" evidence="3">
    <location>
        <begin position="253"/>
        <end position="262"/>
    </location>
</feature>
<evidence type="ECO:0000256" key="1">
    <source>
        <dbReference type="ARBA" id="ARBA00022786"/>
    </source>
</evidence>
<evidence type="ECO:0000313" key="5">
    <source>
        <dbReference type="EMBL" id="KAJ7365420.1"/>
    </source>
</evidence>
<evidence type="ECO:0000256" key="3">
    <source>
        <dbReference type="SAM" id="MobiDB-lite"/>
    </source>
</evidence>
<feature type="compositionally biased region" description="Acidic residues" evidence="3">
    <location>
        <begin position="437"/>
        <end position="449"/>
    </location>
</feature>
<dbReference type="InterPro" id="IPR000569">
    <property type="entry name" value="HECT_dom"/>
</dbReference>
<accession>A0A9W9YSF3</accession>
<dbReference type="Pfam" id="PF00632">
    <property type="entry name" value="HECT"/>
    <property type="match status" value="1"/>
</dbReference>
<dbReference type="PROSITE" id="PS50237">
    <property type="entry name" value="HECT"/>
    <property type="match status" value="1"/>
</dbReference>
<dbReference type="OrthoDB" id="5967625at2759"/>
<dbReference type="SUPFAM" id="SSF56204">
    <property type="entry name" value="Hect, E3 ligase catalytic domain"/>
    <property type="match status" value="1"/>
</dbReference>
<comment type="caution">
    <text evidence="2">Lacks conserved residue(s) required for the propagation of feature annotation.</text>
</comment>
<dbReference type="Gene3D" id="3.90.1750.10">
    <property type="entry name" value="Hect, E3 ligase catalytic domains"/>
    <property type="match status" value="1"/>
</dbReference>
<feature type="region of interest" description="Disordered" evidence="3">
    <location>
        <begin position="114"/>
        <end position="145"/>
    </location>
</feature>
<evidence type="ECO:0000256" key="2">
    <source>
        <dbReference type="PROSITE-ProRule" id="PRU00104"/>
    </source>
</evidence>
<feature type="region of interest" description="Disordered" evidence="3">
    <location>
        <begin position="437"/>
        <end position="469"/>
    </location>
</feature>
<evidence type="ECO:0000259" key="4">
    <source>
        <dbReference type="PROSITE" id="PS50237"/>
    </source>
</evidence>
<sequence>MRRRAIKYIVVFRLLQRPRGQKQDGFQRGTAGGCGPDFQILKEKRKVEESVCQTFKDEMMDSTAVRMASDKDFQALGLQRRGDILALRSFVSSGAADEEKEGKKRKLLLLSKQLGSKSTKKKTSSSSPRGKFQSSEDDNPLPTRPCKKVQIGWQHFRNEENRYVGVRLAKGGGGREVSIPLNASTEEVVDLMKDVFFPDGKSTFGSTDLMTFKLGNFKCEEINEEFTLAKYIAKHKLTKDTPSGNLTGLLGSSEDRRSLRESQDDEYLESLATDQAKESEKREELLRCQAETERQESLRQARATRVSDEPDISDPHITVSVRHTTLGVQTRRFRKSGEVGIVYDWVGSLSLTPENFTLSMADDLNLNPTLPIETVDRSMLSMSECNESPAFPDEIVCFQGFGASSEDSLNSTAQSEETMWALSSVSEELPPVLMEGDEVEEVDEEETPDDTSLTSSDSRISNDSPGRSFRQMVNATYSPSVLQKDDENKVLNERRMDCFQKLIENGVKNVWIHRETVLQDLLKVYESSSDIAESRATFSFHGEEGMDLDGIKREAYSIFWKQVLDEYFEGSNTFVPRIGPDIEESMLRAVGRIISHQYVLTGVFPVQINKAFMVAMLCGRKALTDEDLIESFLAYISGNESMEMREIMKECKEGKLTEKSYDFLVDFFSDYQVTKRPSPTNLQATLVQVAKHELLSKPTMAMDIIKEGLVGGRYKELWQCSKEDVFKIYDMMQLTPSRVLSMLAEDPSTHIHKSQLQVFSYLKKYIRGLGREDLGRFLRYITGSPIPVVERIQVTFHAHQLGSLPHPMAHTCAAVLDLPSGGYDSFNDFRKQMNALLDNELSWKFNSL</sequence>
<comment type="caution">
    <text evidence="5">The sequence shown here is derived from an EMBL/GenBank/DDBJ whole genome shotgun (WGS) entry which is preliminary data.</text>
</comment>
<dbReference type="Proteomes" id="UP001163046">
    <property type="component" value="Unassembled WGS sequence"/>
</dbReference>
<feature type="region of interest" description="Disordered" evidence="3">
    <location>
        <begin position="292"/>
        <end position="315"/>
    </location>
</feature>
<gene>
    <name evidence="5" type="ORF">OS493_005527</name>
</gene>
<feature type="compositionally biased region" description="Low complexity" evidence="3">
    <location>
        <begin position="450"/>
        <end position="464"/>
    </location>
</feature>
<dbReference type="AlphaFoldDB" id="A0A9W9YSF3"/>
<keyword evidence="6" id="KW-1185">Reference proteome</keyword>
<feature type="region of interest" description="Disordered" evidence="3">
    <location>
        <begin position="242"/>
        <end position="266"/>
    </location>
</feature>
<protein>
    <recommendedName>
        <fullName evidence="4">HECT domain-containing protein</fullName>
    </recommendedName>
</protein>
<evidence type="ECO:0000313" key="6">
    <source>
        <dbReference type="Proteomes" id="UP001163046"/>
    </source>
</evidence>
<dbReference type="EMBL" id="MU827303">
    <property type="protein sequence ID" value="KAJ7365420.1"/>
    <property type="molecule type" value="Genomic_DNA"/>
</dbReference>
<dbReference type="InterPro" id="IPR050730">
    <property type="entry name" value="UBX_domain-protein"/>
</dbReference>
<dbReference type="SMART" id="SM00119">
    <property type="entry name" value="HECTc"/>
    <property type="match status" value="1"/>
</dbReference>
<dbReference type="GO" id="GO:0004842">
    <property type="term" value="F:ubiquitin-protein transferase activity"/>
    <property type="evidence" value="ECO:0007669"/>
    <property type="project" value="InterPro"/>
</dbReference>
<dbReference type="PANTHER" id="PTHR23322">
    <property type="entry name" value="FAS-ASSOCIATED PROTEIN"/>
    <property type="match status" value="1"/>
</dbReference>
<name>A0A9W9YSF3_9CNID</name>
<reference evidence="5" key="1">
    <citation type="submission" date="2023-01" db="EMBL/GenBank/DDBJ databases">
        <title>Genome assembly of the deep-sea coral Lophelia pertusa.</title>
        <authorList>
            <person name="Herrera S."/>
            <person name="Cordes E."/>
        </authorList>
    </citation>
    <scope>NUCLEOTIDE SEQUENCE</scope>
    <source>
        <strain evidence="5">USNM1676648</strain>
        <tissue evidence="5">Polyp</tissue>
    </source>
</reference>
<proteinExistence type="predicted"/>
<dbReference type="InterPro" id="IPR035983">
    <property type="entry name" value="Hect_E3_ubiquitin_ligase"/>
</dbReference>
<keyword evidence="1 2" id="KW-0833">Ubl conjugation pathway</keyword>
<feature type="domain" description="HECT" evidence="4">
    <location>
        <begin position="527"/>
        <end position="568"/>
    </location>
</feature>